<feature type="binding site" evidence="3">
    <location>
        <position position="112"/>
    </location>
    <ligand>
        <name>substrate</name>
    </ligand>
</feature>
<dbReference type="GO" id="GO:0016491">
    <property type="term" value="F:oxidoreductase activity"/>
    <property type="evidence" value="ECO:0007669"/>
    <property type="project" value="InterPro"/>
</dbReference>
<gene>
    <name evidence="6" type="ORF">DFH94DRAFT_680323</name>
</gene>
<dbReference type="EMBL" id="WHVB01000004">
    <property type="protein sequence ID" value="KAF8483916.1"/>
    <property type="molecule type" value="Genomic_DNA"/>
</dbReference>
<dbReference type="PROSITE" id="PS00798">
    <property type="entry name" value="ALDOKETO_REDUCTASE_1"/>
    <property type="match status" value="1"/>
</dbReference>
<sequence length="327" mass="37122">MSLRKTLQLQNGIAIPQIGLGTWLSKPHEVENSVVWAVEAGYRHLDCAYVYENQDEVGAALKKVIPSVIRREELFITSKLWNNAHHPSEVEKQLDITLSQLGTPYLDLYLIHWPVAFVSGREKIPVRADKPDVAEIDVNTSLVDTWNAMIALRETGKVKAIGVSNFTIQHLEAIIKATGERPTVNQIEAHPLLPQDDMVEYCRKQEIHITAYSPLGNNLQGKRKLVDYPEVKEVADRLGVTTAQVLIAWGVSRGYSVIPKSVQKDRIIKNFEQVTLSKEDYEKISEIGKNNHVRFNIPVTYSPKWMINLFDEAVEKETQTEYVVKLE</sequence>
<protein>
    <submittedName>
        <fullName evidence="6">Aldo/keto reductase</fullName>
    </submittedName>
</protein>
<evidence type="ECO:0000313" key="7">
    <source>
        <dbReference type="Proteomes" id="UP000759537"/>
    </source>
</evidence>
<reference evidence="6" key="1">
    <citation type="submission" date="2019-10" db="EMBL/GenBank/DDBJ databases">
        <authorList>
            <consortium name="DOE Joint Genome Institute"/>
            <person name="Kuo A."/>
            <person name="Miyauchi S."/>
            <person name="Kiss E."/>
            <person name="Drula E."/>
            <person name="Kohler A."/>
            <person name="Sanchez-Garcia M."/>
            <person name="Andreopoulos B."/>
            <person name="Barry K.W."/>
            <person name="Bonito G."/>
            <person name="Buee M."/>
            <person name="Carver A."/>
            <person name="Chen C."/>
            <person name="Cichocki N."/>
            <person name="Clum A."/>
            <person name="Culley D."/>
            <person name="Crous P.W."/>
            <person name="Fauchery L."/>
            <person name="Girlanda M."/>
            <person name="Hayes R."/>
            <person name="Keri Z."/>
            <person name="LaButti K."/>
            <person name="Lipzen A."/>
            <person name="Lombard V."/>
            <person name="Magnuson J."/>
            <person name="Maillard F."/>
            <person name="Morin E."/>
            <person name="Murat C."/>
            <person name="Nolan M."/>
            <person name="Ohm R."/>
            <person name="Pangilinan J."/>
            <person name="Pereira M."/>
            <person name="Perotto S."/>
            <person name="Peter M."/>
            <person name="Riley R."/>
            <person name="Sitrit Y."/>
            <person name="Stielow B."/>
            <person name="Szollosi G."/>
            <person name="Zifcakova L."/>
            <person name="Stursova M."/>
            <person name="Spatafora J.W."/>
            <person name="Tedersoo L."/>
            <person name="Vaario L.-M."/>
            <person name="Yamada A."/>
            <person name="Yan M."/>
            <person name="Wang P."/>
            <person name="Xu J."/>
            <person name="Bruns T."/>
            <person name="Baldrian P."/>
            <person name="Vilgalys R."/>
            <person name="Henrissat B."/>
            <person name="Grigoriev I.V."/>
            <person name="Hibbett D."/>
            <person name="Nagy L.G."/>
            <person name="Martin F.M."/>
        </authorList>
    </citation>
    <scope>NUCLEOTIDE SEQUENCE</scope>
    <source>
        <strain evidence="6">Prilba</strain>
    </source>
</reference>
<dbReference type="InterPro" id="IPR018170">
    <property type="entry name" value="Aldo/ket_reductase_CS"/>
</dbReference>
<dbReference type="PRINTS" id="PR00069">
    <property type="entry name" value="ALDKETRDTASE"/>
</dbReference>
<dbReference type="Pfam" id="PF00248">
    <property type="entry name" value="Aldo_ket_red"/>
    <property type="match status" value="1"/>
</dbReference>
<evidence type="ECO:0000256" key="2">
    <source>
        <dbReference type="PIRSR" id="PIRSR000097-1"/>
    </source>
</evidence>
<feature type="site" description="Lowers pKa of active site Tyr" evidence="4">
    <location>
        <position position="79"/>
    </location>
</feature>
<dbReference type="Proteomes" id="UP000759537">
    <property type="component" value="Unassembled WGS sequence"/>
</dbReference>
<comment type="similarity">
    <text evidence="1">Belongs to the aldo/keto reductase family.</text>
</comment>
<dbReference type="InterPro" id="IPR020471">
    <property type="entry name" value="AKR"/>
</dbReference>
<evidence type="ECO:0000313" key="6">
    <source>
        <dbReference type="EMBL" id="KAF8483916.1"/>
    </source>
</evidence>
<reference evidence="6" key="2">
    <citation type="journal article" date="2020" name="Nat. Commun.">
        <title>Large-scale genome sequencing of mycorrhizal fungi provides insights into the early evolution of symbiotic traits.</title>
        <authorList>
            <person name="Miyauchi S."/>
            <person name="Kiss E."/>
            <person name="Kuo A."/>
            <person name="Drula E."/>
            <person name="Kohler A."/>
            <person name="Sanchez-Garcia M."/>
            <person name="Morin E."/>
            <person name="Andreopoulos B."/>
            <person name="Barry K.W."/>
            <person name="Bonito G."/>
            <person name="Buee M."/>
            <person name="Carver A."/>
            <person name="Chen C."/>
            <person name="Cichocki N."/>
            <person name="Clum A."/>
            <person name="Culley D."/>
            <person name="Crous P.W."/>
            <person name="Fauchery L."/>
            <person name="Girlanda M."/>
            <person name="Hayes R.D."/>
            <person name="Keri Z."/>
            <person name="LaButti K."/>
            <person name="Lipzen A."/>
            <person name="Lombard V."/>
            <person name="Magnuson J."/>
            <person name="Maillard F."/>
            <person name="Murat C."/>
            <person name="Nolan M."/>
            <person name="Ohm R.A."/>
            <person name="Pangilinan J."/>
            <person name="Pereira M.F."/>
            <person name="Perotto S."/>
            <person name="Peter M."/>
            <person name="Pfister S."/>
            <person name="Riley R."/>
            <person name="Sitrit Y."/>
            <person name="Stielow J.B."/>
            <person name="Szollosi G."/>
            <person name="Zifcakova L."/>
            <person name="Stursova M."/>
            <person name="Spatafora J.W."/>
            <person name="Tedersoo L."/>
            <person name="Vaario L.M."/>
            <person name="Yamada A."/>
            <person name="Yan M."/>
            <person name="Wang P."/>
            <person name="Xu J."/>
            <person name="Bruns T."/>
            <person name="Baldrian P."/>
            <person name="Vilgalys R."/>
            <person name="Dunand C."/>
            <person name="Henrissat B."/>
            <person name="Grigoriev I.V."/>
            <person name="Hibbett D."/>
            <person name="Nagy L.G."/>
            <person name="Martin F.M."/>
        </authorList>
    </citation>
    <scope>NUCLEOTIDE SEQUENCE</scope>
    <source>
        <strain evidence="6">Prilba</strain>
    </source>
</reference>
<evidence type="ECO:0000259" key="5">
    <source>
        <dbReference type="Pfam" id="PF00248"/>
    </source>
</evidence>
<dbReference type="InterPro" id="IPR036812">
    <property type="entry name" value="NAD(P)_OxRdtase_dom_sf"/>
</dbReference>
<dbReference type="FunFam" id="3.20.20.100:FF:000036">
    <property type="entry name" value="NADP-dependent oxidoreductase domain-containing protein"/>
    <property type="match status" value="1"/>
</dbReference>
<organism evidence="6 7">
    <name type="scientific">Russula ochroleuca</name>
    <dbReference type="NCBI Taxonomy" id="152965"/>
    <lineage>
        <taxon>Eukaryota</taxon>
        <taxon>Fungi</taxon>
        <taxon>Dikarya</taxon>
        <taxon>Basidiomycota</taxon>
        <taxon>Agaricomycotina</taxon>
        <taxon>Agaricomycetes</taxon>
        <taxon>Russulales</taxon>
        <taxon>Russulaceae</taxon>
        <taxon>Russula</taxon>
    </lineage>
</organism>
<dbReference type="AlphaFoldDB" id="A0A9P5N1N7"/>
<accession>A0A9P5N1N7</accession>
<dbReference type="PROSITE" id="PS00062">
    <property type="entry name" value="ALDOKETO_REDUCTASE_2"/>
    <property type="match status" value="1"/>
</dbReference>
<keyword evidence="7" id="KW-1185">Reference proteome</keyword>
<proteinExistence type="inferred from homology"/>
<evidence type="ECO:0000256" key="1">
    <source>
        <dbReference type="ARBA" id="ARBA00007905"/>
    </source>
</evidence>
<evidence type="ECO:0000256" key="3">
    <source>
        <dbReference type="PIRSR" id="PIRSR000097-2"/>
    </source>
</evidence>
<dbReference type="InterPro" id="IPR023210">
    <property type="entry name" value="NADP_OxRdtase_dom"/>
</dbReference>
<feature type="active site" description="Proton donor" evidence="2">
    <location>
        <position position="51"/>
    </location>
</feature>
<name>A0A9P5N1N7_9AGAM</name>
<dbReference type="PIRSF" id="PIRSF000097">
    <property type="entry name" value="AKR"/>
    <property type="match status" value="1"/>
</dbReference>
<feature type="domain" description="NADP-dependent oxidoreductase" evidence="5">
    <location>
        <begin position="18"/>
        <end position="287"/>
    </location>
</feature>
<dbReference type="PANTHER" id="PTHR11732">
    <property type="entry name" value="ALDO/KETO REDUCTASE"/>
    <property type="match status" value="1"/>
</dbReference>
<dbReference type="Gene3D" id="3.20.20.100">
    <property type="entry name" value="NADP-dependent oxidoreductase domain"/>
    <property type="match status" value="1"/>
</dbReference>
<comment type="caution">
    <text evidence="6">The sequence shown here is derived from an EMBL/GenBank/DDBJ whole genome shotgun (WGS) entry which is preliminary data.</text>
</comment>
<dbReference type="OrthoDB" id="416253at2759"/>
<dbReference type="SUPFAM" id="SSF51430">
    <property type="entry name" value="NAD(P)-linked oxidoreductase"/>
    <property type="match status" value="1"/>
</dbReference>
<evidence type="ECO:0000256" key="4">
    <source>
        <dbReference type="PIRSR" id="PIRSR000097-3"/>
    </source>
</evidence>